<proteinExistence type="predicted"/>
<dbReference type="Proteomes" id="UP001501509">
    <property type="component" value="Unassembled WGS sequence"/>
</dbReference>
<dbReference type="EMBL" id="BAAATD010000028">
    <property type="protein sequence ID" value="GAA2639384.1"/>
    <property type="molecule type" value="Genomic_DNA"/>
</dbReference>
<protein>
    <submittedName>
        <fullName evidence="1">Uncharacterized protein</fullName>
    </submittedName>
</protein>
<keyword evidence="2" id="KW-1185">Reference proteome</keyword>
<evidence type="ECO:0000313" key="2">
    <source>
        <dbReference type="Proteomes" id="UP001501509"/>
    </source>
</evidence>
<name>A0ABN3R054_9ACTN</name>
<gene>
    <name evidence="1" type="ORF">GCM10010411_94490</name>
</gene>
<accession>A0ABN3R054</accession>
<sequence length="84" mass="8998">MHSARLVEALTVYRPEVYGAWLNVEGLDEAQLREARAAASTTLANALKPYGVATRQINRRGAGGGAKGIRLEDLPILLEAPLEG</sequence>
<comment type="caution">
    <text evidence="1">The sequence shown here is derived from an EMBL/GenBank/DDBJ whole genome shotgun (WGS) entry which is preliminary data.</text>
</comment>
<evidence type="ECO:0000313" key="1">
    <source>
        <dbReference type="EMBL" id="GAA2639384.1"/>
    </source>
</evidence>
<organism evidence="1 2">
    <name type="scientific">Actinomadura fulvescens</name>
    <dbReference type="NCBI Taxonomy" id="46160"/>
    <lineage>
        <taxon>Bacteria</taxon>
        <taxon>Bacillati</taxon>
        <taxon>Actinomycetota</taxon>
        <taxon>Actinomycetes</taxon>
        <taxon>Streptosporangiales</taxon>
        <taxon>Thermomonosporaceae</taxon>
        <taxon>Actinomadura</taxon>
    </lineage>
</organism>
<reference evidence="1 2" key="1">
    <citation type="journal article" date="2019" name="Int. J. Syst. Evol. Microbiol.">
        <title>The Global Catalogue of Microorganisms (GCM) 10K type strain sequencing project: providing services to taxonomists for standard genome sequencing and annotation.</title>
        <authorList>
            <consortium name="The Broad Institute Genomics Platform"/>
            <consortium name="The Broad Institute Genome Sequencing Center for Infectious Disease"/>
            <person name="Wu L."/>
            <person name="Ma J."/>
        </authorList>
    </citation>
    <scope>NUCLEOTIDE SEQUENCE [LARGE SCALE GENOMIC DNA]</scope>
    <source>
        <strain evidence="1 2">JCM 6833</strain>
    </source>
</reference>